<keyword evidence="3" id="KW-0677">Repeat</keyword>
<dbReference type="Pfam" id="PF13183">
    <property type="entry name" value="Fer4_8"/>
    <property type="match status" value="1"/>
</dbReference>
<evidence type="ECO:0000256" key="4">
    <source>
        <dbReference type="ARBA" id="ARBA00023004"/>
    </source>
</evidence>
<sequence>MQTNLSEAARALEHAAEAERVLRTCVHCGFCNATCPTYQELGNELDGPRGRIYLIKQFLEHDAVSETTQEHLDRCLSCRNCETTCPSGVEYHKLLDIGRSAIEARVPRPASERVLREGLRQVLPRPAVFKALFKTGQALRPILPPRLGSKMPRQIAPPGQRPAPRHARRMLMLEGCVQPSLSPNTNSSTARVLDRLGISIEPVREAACCGAVDYHMNAQEVGLARARRNIDAWWPQLQAGAEAIIQTASGCGAFVKEYGYILRDDPQYAEKARIVSERARDLLEVLAAEDLESLRIESDQKAAFHCPCTLQHAQKLGTVAQQVLTRLGFNLTAVPDAHLCCGSAGTYSITQPELSKKLRDNKLDALESGKPDLIVTANIGCQTHLDGAGRTPVRHWIEVIDAALQGQPV</sequence>
<proteinExistence type="predicted"/>
<evidence type="ECO:0000313" key="9">
    <source>
        <dbReference type="EMBL" id="RMX06365.1"/>
    </source>
</evidence>
<evidence type="ECO:0000256" key="2">
    <source>
        <dbReference type="ARBA" id="ARBA00022723"/>
    </source>
</evidence>
<keyword evidence="6" id="KW-0813">Transport</keyword>
<dbReference type="Pfam" id="PF02754">
    <property type="entry name" value="CCG"/>
    <property type="match status" value="2"/>
</dbReference>
<evidence type="ECO:0000313" key="10">
    <source>
        <dbReference type="Proteomes" id="UP000278006"/>
    </source>
</evidence>
<dbReference type="Gene3D" id="1.10.1060.10">
    <property type="entry name" value="Alpha-helical ferredoxin"/>
    <property type="match status" value="1"/>
</dbReference>
<dbReference type="PROSITE" id="PS00198">
    <property type="entry name" value="4FE4S_FER_1"/>
    <property type="match status" value="1"/>
</dbReference>
<dbReference type="PANTHER" id="PTHR32479:SF17">
    <property type="entry name" value="GLYCOLATE OXIDASE IRON-SULFUR SUBUNIT"/>
    <property type="match status" value="1"/>
</dbReference>
<comment type="catalytic activity">
    <reaction evidence="6">
        <text>glycolate + A = glyoxylate + AH2</text>
        <dbReference type="Rhea" id="RHEA:21264"/>
        <dbReference type="ChEBI" id="CHEBI:13193"/>
        <dbReference type="ChEBI" id="CHEBI:17499"/>
        <dbReference type="ChEBI" id="CHEBI:29805"/>
        <dbReference type="ChEBI" id="CHEBI:36655"/>
        <dbReference type="EC" id="1.1.99.14"/>
    </reaction>
</comment>
<feature type="domain" description="4Fe-4S ferredoxin-type" evidence="8">
    <location>
        <begin position="16"/>
        <end position="46"/>
    </location>
</feature>
<organism evidence="9 10">
    <name type="scientific">Corticibacter populi</name>
    <dbReference type="NCBI Taxonomy" id="1550736"/>
    <lineage>
        <taxon>Bacteria</taxon>
        <taxon>Pseudomonadati</taxon>
        <taxon>Pseudomonadota</taxon>
        <taxon>Betaproteobacteria</taxon>
        <taxon>Burkholderiales</taxon>
        <taxon>Comamonadaceae</taxon>
        <taxon>Corticibacter</taxon>
    </lineage>
</organism>
<keyword evidence="4 6" id="KW-0408">Iron</keyword>
<evidence type="ECO:0000256" key="7">
    <source>
        <dbReference type="SAM" id="MobiDB-lite"/>
    </source>
</evidence>
<evidence type="ECO:0000256" key="3">
    <source>
        <dbReference type="ARBA" id="ARBA00022737"/>
    </source>
</evidence>
<name>A0A3M6QTK2_9BURK</name>
<dbReference type="OrthoDB" id="9765258at2"/>
<keyword evidence="5 6" id="KW-0411">Iron-sulfur</keyword>
<gene>
    <name evidence="9" type="ORF">D8I35_07435</name>
</gene>
<dbReference type="PANTHER" id="PTHR32479">
    <property type="entry name" value="GLYCOLATE OXIDASE IRON-SULFUR SUBUNIT"/>
    <property type="match status" value="1"/>
</dbReference>
<dbReference type="PIRSF" id="PIRSF000139">
    <property type="entry name" value="Glc_ox_4Fe-4S"/>
    <property type="match status" value="1"/>
</dbReference>
<dbReference type="GO" id="GO:0019154">
    <property type="term" value="F:glycolate dehydrogenase activity"/>
    <property type="evidence" value="ECO:0007669"/>
    <property type="project" value="UniProtKB-EC"/>
</dbReference>
<protein>
    <recommendedName>
        <fullName evidence="6">Glycolate oxidase iron-sulfur subunit</fullName>
        <ecNumber evidence="6">1.1.99.14</ecNumber>
    </recommendedName>
</protein>
<dbReference type="NCBIfam" id="NF008434">
    <property type="entry name" value="PRK11274.1"/>
    <property type="match status" value="1"/>
</dbReference>
<keyword evidence="10" id="KW-1185">Reference proteome</keyword>
<evidence type="ECO:0000256" key="6">
    <source>
        <dbReference type="PIRNR" id="PIRNR000139"/>
    </source>
</evidence>
<dbReference type="GO" id="GO:0051539">
    <property type="term" value="F:4 iron, 4 sulfur cluster binding"/>
    <property type="evidence" value="ECO:0007669"/>
    <property type="project" value="UniProtKB-UniRule"/>
</dbReference>
<dbReference type="PROSITE" id="PS51379">
    <property type="entry name" value="4FE4S_FER_2"/>
    <property type="match status" value="2"/>
</dbReference>
<comment type="cofactor">
    <cofactor evidence="6">
        <name>[4Fe-4S] cluster</name>
        <dbReference type="ChEBI" id="CHEBI:49883"/>
    </cofactor>
    <text evidence="6">Binds 2 [4Fe-4S] clusters.</text>
</comment>
<evidence type="ECO:0000256" key="5">
    <source>
        <dbReference type="ARBA" id="ARBA00023014"/>
    </source>
</evidence>
<evidence type="ECO:0000256" key="1">
    <source>
        <dbReference type="ARBA" id="ARBA00022485"/>
    </source>
</evidence>
<dbReference type="EC" id="1.1.99.14" evidence="6"/>
<comment type="catalytic activity">
    <reaction evidence="6">
        <text>(R)-lactate + A = pyruvate + AH2</text>
        <dbReference type="Rhea" id="RHEA:15089"/>
        <dbReference type="ChEBI" id="CHEBI:13193"/>
        <dbReference type="ChEBI" id="CHEBI:15361"/>
        <dbReference type="ChEBI" id="CHEBI:16004"/>
        <dbReference type="ChEBI" id="CHEBI:17499"/>
    </reaction>
</comment>
<dbReference type="AlphaFoldDB" id="A0A3M6QTK2"/>
<keyword evidence="1 6" id="KW-0004">4Fe-4S</keyword>
<dbReference type="InterPro" id="IPR004017">
    <property type="entry name" value="Cys_rich_dom"/>
</dbReference>
<comment type="function">
    <text evidence="6">Component of a complex that catalyzes the oxidation of glycolate to glyoxylate.</text>
</comment>
<dbReference type="GO" id="GO:0046872">
    <property type="term" value="F:metal ion binding"/>
    <property type="evidence" value="ECO:0007669"/>
    <property type="project" value="UniProtKB-UniRule"/>
</dbReference>
<keyword evidence="6" id="KW-0249">Electron transport</keyword>
<dbReference type="InterPro" id="IPR017896">
    <property type="entry name" value="4Fe4S_Fe-S-bd"/>
</dbReference>
<dbReference type="InterPro" id="IPR009051">
    <property type="entry name" value="Helical_ferredxn"/>
</dbReference>
<feature type="region of interest" description="Disordered" evidence="7">
    <location>
        <begin position="143"/>
        <end position="163"/>
    </location>
</feature>
<dbReference type="InterPro" id="IPR012257">
    <property type="entry name" value="Glc_ox_4Fe-4S"/>
</dbReference>
<dbReference type="RefSeq" id="WP_122227504.1">
    <property type="nucleotide sequence ID" value="NZ_RDQO01000002.1"/>
</dbReference>
<dbReference type="Proteomes" id="UP000278006">
    <property type="component" value="Unassembled WGS sequence"/>
</dbReference>
<dbReference type="EMBL" id="RDQO01000002">
    <property type="protein sequence ID" value="RMX06365.1"/>
    <property type="molecule type" value="Genomic_DNA"/>
</dbReference>
<accession>A0A3M6QTK2</accession>
<comment type="caution">
    <text evidence="9">The sequence shown here is derived from an EMBL/GenBank/DDBJ whole genome shotgun (WGS) entry which is preliminary data.</text>
</comment>
<reference evidence="9 10" key="1">
    <citation type="submission" date="2018-10" db="EMBL/GenBank/DDBJ databases">
        <title>Draft genome of Cortibacter populi DSM10536.</title>
        <authorList>
            <person name="Bernier A.-M."/>
            <person name="Bernard K."/>
        </authorList>
    </citation>
    <scope>NUCLEOTIDE SEQUENCE [LARGE SCALE GENOMIC DNA]</scope>
    <source>
        <strain evidence="9 10">DSM 105136</strain>
    </source>
</reference>
<keyword evidence="2 6" id="KW-0479">Metal-binding</keyword>
<evidence type="ECO:0000259" key="8">
    <source>
        <dbReference type="PROSITE" id="PS51379"/>
    </source>
</evidence>
<dbReference type="InterPro" id="IPR017900">
    <property type="entry name" value="4Fe4S_Fe_S_CS"/>
</dbReference>
<dbReference type="SUPFAM" id="SSF54862">
    <property type="entry name" value="4Fe-4S ferredoxins"/>
    <property type="match status" value="1"/>
</dbReference>
<feature type="domain" description="4Fe-4S ferredoxin-type" evidence="8">
    <location>
        <begin position="66"/>
        <end position="89"/>
    </location>
</feature>